<feature type="domain" description="GH16" evidence="3">
    <location>
        <begin position="215"/>
        <end position="500"/>
    </location>
</feature>
<dbReference type="PANTHER" id="PTHR10963">
    <property type="entry name" value="GLYCOSYL HYDROLASE-RELATED"/>
    <property type="match status" value="1"/>
</dbReference>
<evidence type="ECO:0000259" key="3">
    <source>
        <dbReference type="PROSITE" id="PS51762"/>
    </source>
</evidence>
<dbReference type="InterPro" id="IPR050546">
    <property type="entry name" value="Glycosyl_Hydrlase_16"/>
</dbReference>
<dbReference type="AlphaFoldDB" id="A0A4V1BMQ2"/>
<dbReference type="CDD" id="cd00413">
    <property type="entry name" value="Glyco_hydrolase_16"/>
    <property type="match status" value="1"/>
</dbReference>
<dbReference type="InterPro" id="IPR000757">
    <property type="entry name" value="Beta-glucanase-like"/>
</dbReference>
<evidence type="ECO:0000313" key="5">
    <source>
        <dbReference type="Proteomes" id="UP000294853"/>
    </source>
</evidence>
<dbReference type="GO" id="GO:0004553">
    <property type="term" value="F:hydrolase activity, hydrolyzing O-glycosyl compounds"/>
    <property type="evidence" value="ECO:0007669"/>
    <property type="project" value="InterPro"/>
</dbReference>
<keyword evidence="5" id="KW-1185">Reference proteome</keyword>
<keyword evidence="4" id="KW-0378">Hydrolase</keyword>
<dbReference type="PROSITE" id="PS51762">
    <property type="entry name" value="GH16_2"/>
    <property type="match status" value="1"/>
</dbReference>
<sequence>MTEQRDFRRLALAVTAAVMSLGVVVATAPTTTASATAETSQSQPRRAKAPDAQAAKARQEAKQAAKAATKAEKAADAATKAVEKALEKAQKMRDRAVKSGTPEARKKNFAAWAAFKSAKKAEKKATKKAEKATRIAEKKQTVAEKKTAQAVDVKSVSIEALPAIHQPGGTPLSADAASNVVTAAVSPRIPYIPVVVEARVGATWKSVAKAQTDASGQVVVPVPQHAAYRAVAKEKASAADTVAYGLDFSDEFTRGELGPGWYHRMQEHSPESNRACSKGDPRAVQVTGATLHLSVLRDPDRTDLCPALRKGVHEGPFSYRLNGHVSTEKSYSFTYGVVAARMKFQQASEGQHSSFWLLPASSSGGGVGPEHQGAEIDVVEYFGTKKNSSGLAQFTYHNDPSGNRVKTGDVLEDVDRFLADKSDTWFDRYHVFSVQWTPNEYIFRIDGKESWRSSVGVSQQRQFIILSLLSSDYAIANAGVEGEAALGTQHTDVDWVRVWR</sequence>
<evidence type="ECO:0000256" key="2">
    <source>
        <dbReference type="SAM" id="SignalP"/>
    </source>
</evidence>
<reference evidence="4 5" key="1">
    <citation type="submission" date="2019-03" db="EMBL/GenBank/DDBJ databases">
        <title>Three New Species of Nocardioides, Nocardioides euryhalodurans sp. nov., Nocardioides seonyuensis sp. nov. and Nocardioides eburneoflavus sp. nov. Iolated from Soil.</title>
        <authorList>
            <person name="Roh S.G."/>
            <person name="Lee C."/>
            <person name="Kim M.-K."/>
            <person name="Kim S.B."/>
        </authorList>
    </citation>
    <scope>NUCLEOTIDE SEQUENCE [LARGE SCALE GENOMIC DNA]</scope>
    <source>
        <strain evidence="4 5">MMS17-SY207-3</strain>
    </source>
</reference>
<organism evidence="4 5">
    <name type="scientific">Nocardioides seonyuensis</name>
    <dbReference type="NCBI Taxonomy" id="2518371"/>
    <lineage>
        <taxon>Bacteria</taxon>
        <taxon>Bacillati</taxon>
        <taxon>Actinomycetota</taxon>
        <taxon>Actinomycetes</taxon>
        <taxon>Propionibacteriales</taxon>
        <taxon>Nocardioidaceae</taxon>
        <taxon>Nocardioides</taxon>
    </lineage>
</organism>
<dbReference type="EMBL" id="CP038436">
    <property type="protein sequence ID" value="QBX57162.1"/>
    <property type="molecule type" value="Genomic_DNA"/>
</dbReference>
<feature type="chain" id="PRO_5038495728" evidence="2">
    <location>
        <begin position="26"/>
        <end position="500"/>
    </location>
</feature>
<dbReference type="KEGG" id="nsn:EXE58_18165"/>
<protein>
    <submittedName>
        <fullName evidence="4">Glycosyl hydrolase family protein</fullName>
    </submittedName>
</protein>
<dbReference type="InterPro" id="IPR013320">
    <property type="entry name" value="ConA-like_dom_sf"/>
</dbReference>
<feature type="region of interest" description="Disordered" evidence="1">
    <location>
        <begin position="32"/>
        <end position="75"/>
    </location>
</feature>
<dbReference type="OrthoDB" id="9809583at2"/>
<accession>A0A4V1BMQ2</accession>
<feature type="signal peptide" evidence="2">
    <location>
        <begin position="1"/>
        <end position="25"/>
    </location>
</feature>
<dbReference type="Proteomes" id="UP000294853">
    <property type="component" value="Chromosome"/>
</dbReference>
<gene>
    <name evidence="4" type="ORF">EXE58_18165</name>
</gene>
<name>A0A4V1BMQ2_9ACTN</name>
<dbReference type="GO" id="GO:0005975">
    <property type="term" value="P:carbohydrate metabolic process"/>
    <property type="evidence" value="ECO:0007669"/>
    <property type="project" value="InterPro"/>
</dbReference>
<dbReference type="SUPFAM" id="SSF49899">
    <property type="entry name" value="Concanavalin A-like lectins/glucanases"/>
    <property type="match status" value="1"/>
</dbReference>
<evidence type="ECO:0000313" key="4">
    <source>
        <dbReference type="EMBL" id="QBX57162.1"/>
    </source>
</evidence>
<feature type="compositionally biased region" description="Basic and acidic residues" evidence="1">
    <location>
        <begin position="57"/>
        <end position="75"/>
    </location>
</feature>
<keyword evidence="2" id="KW-0732">Signal</keyword>
<dbReference type="Gene3D" id="2.60.120.200">
    <property type="match status" value="1"/>
</dbReference>
<dbReference type="RefSeq" id="WP_135269147.1">
    <property type="nucleotide sequence ID" value="NZ_CP038436.1"/>
</dbReference>
<dbReference type="Pfam" id="PF00722">
    <property type="entry name" value="Glyco_hydro_16"/>
    <property type="match status" value="1"/>
</dbReference>
<evidence type="ECO:0000256" key="1">
    <source>
        <dbReference type="SAM" id="MobiDB-lite"/>
    </source>
</evidence>
<feature type="compositionally biased region" description="Low complexity" evidence="1">
    <location>
        <begin position="32"/>
        <end position="56"/>
    </location>
</feature>
<proteinExistence type="predicted"/>
<dbReference type="PANTHER" id="PTHR10963:SF60">
    <property type="entry name" value="GRAM-NEGATIVE BACTERIA-BINDING PROTEIN 1-RELATED"/>
    <property type="match status" value="1"/>
</dbReference>